<reference evidence="1" key="1">
    <citation type="submission" date="2020-07" db="EMBL/GenBank/DDBJ databases">
        <title>Multicomponent nature underlies the extraordinary mechanical properties of spider dragline silk.</title>
        <authorList>
            <person name="Kono N."/>
            <person name="Nakamura H."/>
            <person name="Mori M."/>
            <person name="Yoshida Y."/>
            <person name="Ohtoshi R."/>
            <person name="Malay A.D."/>
            <person name="Moran D.A.P."/>
            <person name="Tomita M."/>
            <person name="Numata K."/>
            <person name="Arakawa K."/>
        </authorList>
    </citation>
    <scope>NUCLEOTIDE SEQUENCE</scope>
</reference>
<gene>
    <name evidence="1" type="ORF">TNCT_643391</name>
</gene>
<keyword evidence="2" id="KW-1185">Reference proteome</keyword>
<name>A0A8X6FR50_TRICU</name>
<dbReference type="AlphaFoldDB" id="A0A8X6FR50"/>
<evidence type="ECO:0000313" key="1">
    <source>
        <dbReference type="EMBL" id="GFQ86723.1"/>
    </source>
</evidence>
<evidence type="ECO:0000313" key="2">
    <source>
        <dbReference type="Proteomes" id="UP000887116"/>
    </source>
</evidence>
<proteinExistence type="predicted"/>
<dbReference type="EMBL" id="BMAO01003262">
    <property type="protein sequence ID" value="GFQ86723.1"/>
    <property type="molecule type" value="Genomic_DNA"/>
</dbReference>
<feature type="non-terminal residue" evidence="1">
    <location>
        <position position="43"/>
    </location>
</feature>
<protein>
    <submittedName>
        <fullName evidence="1">Uncharacterized protein</fullName>
    </submittedName>
</protein>
<dbReference type="Proteomes" id="UP000887116">
    <property type="component" value="Unassembled WGS sequence"/>
</dbReference>
<comment type="caution">
    <text evidence="1">The sequence shown here is derived from an EMBL/GenBank/DDBJ whole genome shotgun (WGS) entry which is preliminary data.</text>
</comment>
<sequence>MISKIIRFFDYLVAAVCEIPDTQTSDIQKKGGRLNYLLIPSLK</sequence>
<accession>A0A8X6FR50</accession>
<organism evidence="1 2">
    <name type="scientific">Trichonephila clavata</name>
    <name type="common">Joro spider</name>
    <name type="synonym">Nephila clavata</name>
    <dbReference type="NCBI Taxonomy" id="2740835"/>
    <lineage>
        <taxon>Eukaryota</taxon>
        <taxon>Metazoa</taxon>
        <taxon>Ecdysozoa</taxon>
        <taxon>Arthropoda</taxon>
        <taxon>Chelicerata</taxon>
        <taxon>Arachnida</taxon>
        <taxon>Araneae</taxon>
        <taxon>Araneomorphae</taxon>
        <taxon>Entelegynae</taxon>
        <taxon>Araneoidea</taxon>
        <taxon>Nephilidae</taxon>
        <taxon>Trichonephila</taxon>
    </lineage>
</organism>